<sequence length="242" mass="27648">MAGKRRVIKKAKIVACSRSSKTYIPDEVIIFEILSRLSVESLGGIMRRVCNTWADAIGSPQFARTHLQLSNSKPGLFIQDWPKYVPYSHNPTKGARFFEFKDNGQVQITRLNPKKPYPGLILCSYQGLSVFSSPKQRYNNILDRTYNTWDRFLYVANPVMMDVVVQVPNCITSPNYYHTYGNYESVSVICFDKATGLQLKNDPSSFRGFGTIHNYVALVQHDYTALYSELCATYQANPIWQE</sequence>
<dbReference type="AlphaFoldDB" id="A0A1R3GQB9"/>
<organism evidence="1 2">
    <name type="scientific">Corchorus capsularis</name>
    <name type="common">Jute</name>
    <dbReference type="NCBI Taxonomy" id="210143"/>
    <lineage>
        <taxon>Eukaryota</taxon>
        <taxon>Viridiplantae</taxon>
        <taxon>Streptophyta</taxon>
        <taxon>Embryophyta</taxon>
        <taxon>Tracheophyta</taxon>
        <taxon>Spermatophyta</taxon>
        <taxon>Magnoliopsida</taxon>
        <taxon>eudicotyledons</taxon>
        <taxon>Gunneridae</taxon>
        <taxon>Pentapetalae</taxon>
        <taxon>rosids</taxon>
        <taxon>malvids</taxon>
        <taxon>Malvales</taxon>
        <taxon>Malvaceae</taxon>
        <taxon>Grewioideae</taxon>
        <taxon>Apeibeae</taxon>
        <taxon>Corchorus</taxon>
    </lineage>
</organism>
<reference evidence="1 2" key="1">
    <citation type="submission" date="2013-09" db="EMBL/GenBank/DDBJ databases">
        <title>Corchorus capsularis genome sequencing.</title>
        <authorList>
            <person name="Alam M."/>
            <person name="Haque M.S."/>
            <person name="Islam M.S."/>
            <person name="Emdad E.M."/>
            <person name="Islam M.M."/>
            <person name="Ahmed B."/>
            <person name="Halim A."/>
            <person name="Hossen Q.M.M."/>
            <person name="Hossain M.Z."/>
            <person name="Ahmed R."/>
            <person name="Khan M.M."/>
            <person name="Islam R."/>
            <person name="Rashid M.M."/>
            <person name="Khan S.A."/>
            <person name="Rahman M.S."/>
            <person name="Alam M."/>
        </authorList>
    </citation>
    <scope>NUCLEOTIDE SEQUENCE [LARGE SCALE GENOMIC DNA]</scope>
    <source>
        <strain evidence="2">cv. CVL-1</strain>
        <tissue evidence="1">Whole seedling</tissue>
    </source>
</reference>
<dbReference type="Gramene" id="OMO60247">
    <property type="protein sequence ID" value="OMO60247"/>
    <property type="gene ID" value="CCACVL1_24289"/>
</dbReference>
<dbReference type="Proteomes" id="UP000188268">
    <property type="component" value="Unassembled WGS sequence"/>
</dbReference>
<accession>A0A1R3GQB9</accession>
<gene>
    <name evidence="1" type="ORF">CCACVL1_24289</name>
</gene>
<evidence type="ECO:0000313" key="2">
    <source>
        <dbReference type="Proteomes" id="UP000188268"/>
    </source>
</evidence>
<proteinExistence type="predicted"/>
<dbReference type="SUPFAM" id="SSF81383">
    <property type="entry name" value="F-box domain"/>
    <property type="match status" value="1"/>
</dbReference>
<name>A0A1R3GQB9_COCAP</name>
<keyword evidence="2" id="KW-1185">Reference proteome</keyword>
<protein>
    <recommendedName>
        <fullName evidence="3">F-box domain-containing protein</fullName>
    </recommendedName>
</protein>
<dbReference type="PANTHER" id="PTHR31672:SF13">
    <property type="entry name" value="F-BOX PROTEIN CPR30-LIKE"/>
    <property type="match status" value="1"/>
</dbReference>
<dbReference type="InterPro" id="IPR036047">
    <property type="entry name" value="F-box-like_dom_sf"/>
</dbReference>
<dbReference type="OrthoDB" id="1918594at2759"/>
<dbReference type="PANTHER" id="PTHR31672">
    <property type="entry name" value="BNACNNG10540D PROTEIN"/>
    <property type="match status" value="1"/>
</dbReference>
<evidence type="ECO:0008006" key="3">
    <source>
        <dbReference type="Google" id="ProtNLM"/>
    </source>
</evidence>
<evidence type="ECO:0000313" key="1">
    <source>
        <dbReference type="EMBL" id="OMO60247.1"/>
    </source>
</evidence>
<comment type="caution">
    <text evidence="1">The sequence shown here is derived from an EMBL/GenBank/DDBJ whole genome shotgun (WGS) entry which is preliminary data.</text>
</comment>
<dbReference type="InterPro" id="IPR050796">
    <property type="entry name" value="SCF_F-box_component"/>
</dbReference>
<dbReference type="EMBL" id="AWWV01013729">
    <property type="protein sequence ID" value="OMO60247.1"/>
    <property type="molecule type" value="Genomic_DNA"/>
</dbReference>